<comment type="caution">
    <text evidence="1">The sequence shown here is derived from an EMBL/GenBank/DDBJ whole genome shotgun (WGS) entry which is preliminary data.</text>
</comment>
<organism evidence="1 2">
    <name type="scientific">Persea americana</name>
    <name type="common">Avocado</name>
    <dbReference type="NCBI Taxonomy" id="3435"/>
    <lineage>
        <taxon>Eukaryota</taxon>
        <taxon>Viridiplantae</taxon>
        <taxon>Streptophyta</taxon>
        <taxon>Embryophyta</taxon>
        <taxon>Tracheophyta</taxon>
        <taxon>Spermatophyta</taxon>
        <taxon>Magnoliopsida</taxon>
        <taxon>Magnoliidae</taxon>
        <taxon>Laurales</taxon>
        <taxon>Lauraceae</taxon>
        <taxon>Persea</taxon>
    </lineage>
</organism>
<protein>
    <submittedName>
        <fullName evidence="1">Uncharacterized protein</fullName>
    </submittedName>
</protein>
<dbReference type="Proteomes" id="UP001234297">
    <property type="component" value="Chromosome 2"/>
</dbReference>
<gene>
    <name evidence="1" type="ORF">MRB53_006112</name>
</gene>
<sequence>MNYGILETQDVACVANLLLYNPNRNKRSPINKGKILGKSKKTNGAYLLRSDLRRLAISPLVAFSPPPEFSDSRFSNLKFYCT</sequence>
<evidence type="ECO:0000313" key="2">
    <source>
        <dbReference type="Proteomes" id="UP001234297"/>
    </source>
</evidence>
<proteinExistence type="predicted"/>
<evidence type="ECO:0000313" key="1">
    <source>
        <dbReference type="EMBL" id="KAJ8644364.1"/>
    </source>
</evidence>
<name>A0ACC2MF80_PERAE</name>
<accession>A0ACC2MF80</accession>
<reference evidence="1 2" key="1">
    <citation type="journal article" date="2022" name="Hortic Res">
        <title>A haplotype resolved chromosomal level avocado genome allows analysis of novel avocado genes.</title>
        <authorList>
            <person name="Nath O."/>
            <person name="Fletcher S.J."/>
            <person name="Hayward A."/>
            <person name="Shaw L.M."/>
            <person name="Masouleh A.K."/>
            <person name="Furtado A."/>
            <person name="Henry R.J."/>
            <person name="Mitter N."/>
        </authorList>
    </citation>
    <scope>NUCLEOTIDE SEQUENCE [LARGE SCALE GENOMIC DNA]</scope>
    <source>
        <strain evidence="2">cv. Hass</strain>
    </source>
</reference>
<keyword evidence="2" id="KW-1185">Reference proteome</keyword>
<dbReference type="EMBL" id="CM056810">
    <property type="protein sequence ID" value="KAJ8644364.1"/>
    <property type="molecule type" value="Genomic_DNA"/>
</dbReference>